<dbReference type="SUPFAM" id="SSF50630">
    <property type="entry name" value="Acid proteases"/>
    <property type="match status" value="1"/>
</dbReference>
<dbReference type="Proteomes" id="UP000515123">
    <property type="component" value="Linkage group 1"/>
</dbReference>
<dbReference type="RefSeq" id="XP_020099674.1">
    <property type="nucleotide sequence ID" value="XM_020244085.1"/>
</dbReference>
<keyword evidence="1" id="KW-0863">Zinc-finger</keyword>
<dbReference type="InterPro" id="IPR001878">
    <property type="entry name" value="Znf_CCHC"/>
</dbReference>
<dbReference type="GeneID" id="109718053"/>
<dbReference type="InterPro" id="IPR032567">
    <property type="entry name" value="RTL1-rel"/>
</dbReference>
<evidence type="ECO:0000259" key="2">
    <source>
        <dbReference type="PROSITE" id="PS50158"/>
    </source>
</evidence>
<dbReference type="PANTHER" id="PTHR15503:SF45">
    <property type="entry name" value="RNA-DIRECTED DNA POLYMERASE HOMOLOG"/>
    <property type="match status" value="1"/>
</dbReference>
<gene>
    <name evidence="4" type="primary">LOC109718053</name>
</gene>
<dbReference type="InterPro" id="IPR036875">
    <property type="entry name" value="Znf_CCHC_sf"/>
</dbReference>
<dbReference type="GO" id="GO:0008270">
    <property type="term" value="F:zinc ion binding"/>
    <property type="evidence" value="ECO:0007669"/>
    <property type="project" value="UniProtKB-KW"/>
</dbReference>
<dbReference type="PANTHER" id="PTHR15503">
    <property type="entry name" value="LDOC1 RELATED"/>
    <property type="match status" value="1"/>
</dbReference>
<sequence>MHCEQRQGKCFECGQAGHVSRYCPRKTSPAPSVALAPTTPGHYGEAPLVAISAGRAMEPRQPEMTRSALSGQVFAAQAEEPIEAEERNVVAGATHSFISRPFAQMHGIDIQLSRSTWRVEAPERAFVIRKECLACPVQVGHWIMLTRLLVLKRLKNFDIILGMDWLSRYYVTIDCKDKLITFREPGQKEFTY</sequence>
<dbReference type="OrthoDB" id="1751882at2759"/>
<keyword evidence="1" id="KW-0479">Metal-binding</keyword>
<name>A0A6P5FUN0_ANACO</name>
<protein>
    <submittedName>
        <fullName evidence="4">Uncharacterized protein LOC109718053</fullName>
    </submittedName>
</protein>
<dbReference type="Gene3D" id="4.10.60.10">
    <property type="entry name" value="Zinc finger, CCHC-type"/>
    <property type="match status" value="1"/>
</dbReference>
<dbReference type="SMART" id="SM00343">
    <property type="entry name" value="ZnF_C2HC"/>
    <property type="match status" value="1"/>
</dbReference>
<dbReference type="PROSITE" id="PS50158">
    <property type="entry name" value="ZF_CCHC"/>
    <property type="match status" value="1"/>
</dbReference>
<dbReference type="InterPro" id="IPR021109">
    <property type="entry name" value="Peptidase_aspartic_dom_sf"/>
</dbReference>
<organism evidence="3 4">
    <name type="scientific">Ananas comosus</name>
    <name type="common">Pineapple</name>
    <name type="synonym">Ananas ananas</name>
    <dbReference type="NCBI Taxonomy" id="4615"/>
    <lineage>
        <taxon>Eukaryota</taxon>
        <taxon>Viridiplantae</taxon>
        <taxon>Streptophyta</taxon>
        <taxon>Embryophyta</taxon>
        <taxon>Tracheophyta</taxon>
        <taxon>Spermatophyta</taxon>
        <taxon>Magnoliopsida</taxon>
        <taxon>Liliopsida</taxon>
        <taxon>Poales</taxon>
        <taxon>Bromeliaceae</taxon>
        <taxon>Bromelioideae</taxon>
        <taxon>Ananas</taxon>
    </lineage>
</organism>
<evidence type="ECO:0000256" key="1">
    <source>
        <dbReference type="PROSITE-ProRule" id="PRU00047"/>
    </source>
</evidence>
<dbReference type="Pfam" id="PF08284">
    <property type="entry name" value="RVP_2"/>
    <property type="match status" value="1"/>
</dbReference>
<keyword evidence="3" id="KW-1185">Reference proteome</keyword>
<reference evidence="3" key="1">
    <citation type="journal article" date="2015" name="Nat. Genet.">
        <title>The pineapple genome and the evolution of CAM photosynthesis.</title>
        <authorList>
            <person name="Ming R."/>
            <person name="VanBuren R."/>
            <person name="Wai C.M."/>
            <person name="Tang H."/>
            <person name="Schatz M.C."/>
            <person name="Bowers J.E."/>
            <person name="Lyons E."/>
            <person name="Wang M.L."/>
            <person name="Chen J."/>
            <person name="Biggers E."/>
            <person name="Zhang J."/>
            <person name="Huang L."/>
            <person name="Zhang L."/>
            <person name="Miao W."/>
            <person name="Zhang J."/>
            <person name="Ye Z."/>
            <person name="Miao C."/>
            <person name="Lin Z."/>
            <person name="Wang H."/>
            <person name="Zhou H."/>
            <person name="Yim W.C."/>
            <person name="Priest H.D."/>
            <person name="Zheng C."/>
            <person name="Woodhouse M."/>
            <person name="Edger P.P."/>
            <person name="Guyot R."/>
            <person name="Guo H.B."/>
            <person name="Guo H."/>
            <person name="Zheng G."/>
            <person name="Singh R."/>
            <person name="Sharma A."/>
            <person name="Min X."/>
            <person name="Zheng Y."/>
            <person name="Lee H."/>
            <person name="Gurtowski J."/>
            <person name="Sedlazeck F.J."/>
            <person name="Harkess A."/>
            <person name="McKain M.R."/>
            <person name="Liao Z."/>
            <person name="Fang J."/>
            <person name="Liu J."/>
            <person name="Zhang X."/>
            <person name="Zhang Q."/>
            <person name="Hu W."/>
            <person name="Qin Y."/>
            <person name="Wang K."/>
            <person name="Chen L.Y."/>
            <person name="Shirley N."/>
            <person name="Lin Y.R."/>
            <person name="Liu L.Y."/>
            <person name="Hernandez A.G."/>
            <person name="Wright C.L."/>
            <person name="Bulone V."/>
            <person name="Tuskan G.A."/>
            <person name="Heath K."/>
            <person name="Zee F."/>
            <person name="Moore P.H."/>
            <person name="Sunkar R."/>
            <person name="Leebens-Mack J.H."/>
            <person name="Mockler T."/>
            <person name="Bennetzen J.L."/>
            <person name="Freeling M."/>
            <person name="Sankoff D."/>
            <person name="Paterson A.H."/>
            <person name="Zhu X."/>
            <person name="Yang X."/>
            <person name="Smith J.A."/>
            <person name="Cushman J.C."/>
            <person name="Paull R.E."/>
            <person name="Yu Q."/>
        </authorList>
    </citation>
    <scope>NUCLEOTIDE SEQUENCE [LARGE SCALE GENOMIC DNA]</scope>
    <source>
        <strain evidence="3">cv. F153</strain>
    </source>
</reference>
<evidence type="ECO:0000313" key="3">
    <source>
        <dbReference type="Proteomes" id="UP000515123"/>
    </source>
</evidence>
<feature type="domain" description="CCHC-type" evidence="2">
    <location>
        <begin position="9"/>
        <end position="25"/>
    </location>
</feature>
<proteinExistence type="predicted"/>
<dbReference type="CDD" id="cd00303">
    <property type="entry name" value="retropepsin_like"/>
    <property type="match status" value="1"/>
</dbReference>
<dbReference type="GO" id="GO:0003676">
    <property type="term" value="F:nucleic acid binding"/>
    <property type="evidence" value="ECO:0007669"/>
    <property type="project" value="InterPro"/>
</dbReference>
<reference evidence="4" key="2">
    <citation type="submission" date="2025-08" db="UniProtKB">
        <authorList>
            <consortium name="RefSeq"/>
        </authorList>
    </citation>
    <scope>IDENTIFICATION</scope>
    <source>
        <tissue evidence="4">Leaf</tissue>
    </source>
</reference>
<dbReference type="AlphaFoldDB" id="A0A6P5FUN0"/>
<dbReference type="SUPFAM" id="SSF57756">
    <property type="entry name" value="Retrovirus zinc finger-like domains"/>
    <property type="match status" value="1"/>
</dbReference>
<accession>A0A6P5FUN0</accession>
<keyword evidence="1" id="KW-0862">Zinc</keyword>
<evidence type="ECO:0000313" key="4">
    <source>
        <dbReference type="RefSeq" id="XP_020099674.1"/>
    </source>
</evidence>
<dbReference type="Gene3D" id="2.40.70.10">
    <property type="entry name" value="Acid Proteases"/>
    <property type="match status" value="1"/>
</dbReference>